<keyword evidence="3" id="KW-1185">Reference proteome</keyword>
<dbReference type="EMBL" id="JBCLPP010000023">
    <property type="protein sequence ID" value="MEY8245746.1"/>
    <property type="molecule type" value="Genomic_DNA"/>
</dbReference>
<dbReference type="Proteomes" id="UP001565200">
    <property type="component" value="Unassembled WGS sequence"/>
</dbReference>
<gene>
    <name evidence="2" type="ORF">AAK873_08995</name>
</gene>
<reference evidence="2 3" key="1">
    <citation type="submission" date="2024-03" db="EMBL/GenBank/DDBJ databases">
        <title>Mouse gut bacterial collection (mGBC) of GemPharmatech.</title>
        <authorList>
            <person name="He Y."/>
            <person name="Dong L."/>
            <person name="Wu D."/>
            <person name="Gao X."/>
            <person name="Lin Z."/>
        </authorList>
    </citation>
    <scope>NUCLEOTIDE SEQUENCE [LARGE SCALE GENOMIC DNA]</scope>
    <source>
        <strain evidence="2 3">54-13</strain>
    </source>
</reference>
<comment type="caution">
    <text evidence="2">The sequence shown here is derived from an EMBL/GenBank/DDBJ whole genome shotgun (WGS) entry which is preliminary data.</text>
</comment>
<evidence type="ECO:0000313" key="2">
    <source>
        <dbReference type="EMBL" id="MEY8245746.1"/>
    </source>
</evidence>
<evidence type="ECO:0000256" key="1">
    <source>
        <dbReference type="SAM" id="Phobius"/>
    </source>
</evidence>
<name>A0ABV4CY63_9BACT</name>
<dbReference type="RefSeq" id="WP_128708095.1">
    <property type="nucleotide sequence ID" value="NZ_JBCLPP010000023.1"/>
</dbReference>
<protein>
    <submittedName>
        <fullName evidence="2">Uncharacterized protein</fullName>
    </submittedName>
</protein>
<evidence type="ECO:0000313" key="3">
    <source>
        <dbReference type="Proteomes" id="UP001565200"/>
    </source>
</evidence>
<sequence length="268" mass="31447">MKTVNDNGFNQSMNKKSAFLRFMRYVAVILVTVWLFVLMIASAEDDFFDSLIFIYVLYVAIAAFFITIPLLGFWIYSFVKAIKRRTKEDKIFLVIHIVDVLMVGIIAFFLSRPPQKCDAFIMADNYQGENGFWMRNIADRYRNMLPDSTRLVFEIDNDKSHPFVLSDKDTKELKRWLKDCGCIGIDVDNYTNRRYSTIRFRRIGMGMFSYRFYDKPLTLHEQDSINNNECFIVYNDSTVFEFGGGVFGAQHFVGKEEFMEKMQNSKID</sequence>
<keyword evidence="1" id="KW-0812">Transmembrane</keyword>
<organism evidence="2 3">
    <name type="scientific">Heminiphilus faecis</name>
    <dbReference type="NCBI Taxonomy" id="2601703"/>
    <lineage>
        <taxon>Bacteria</taxon>
        <taxon>Pseudomonadati</taxon>
        <taxon>Bacteroidota</taxon>
        <taxon>Bacteroidia</taxon>
        <taxon>Bacteroidales</taxon>
        <taxon>Muribaculaceae</taxon>
        <taxon>Heminiphilus</taxon>
    </lineage>
</organism>
<accession>A0ABV4CY63</accession>
<keyword evidence="1" id="KW-1133">Transmembrane helix</keyword>
<proteinExistence type="predicted"/>
<keyword evidence="1" id="KW-0472">Membrane</keyword>
<feature type="transmembrane region" description="Helical" evidence="1">
    <location>
        <begin position="91"/>
        <end position="110"/>
    </location>
</feature>
<feature type="transmembrane region" description="Helical" evidence="1">
    <location>
        <begin position="52"/>
        <end position="79"/>
    </location>
</feature>
<feature type="transmembrane region" description="Helical" evidence="1">
    <location>
        <begin position="22"/>
        <end position="40"/>
    </location>
</feature>